<dbReference type="Proteomes" id="UP001375370">
    <property type="component" value="Chromosome"/>
</dbReference>
<organism evidence="1 2">
    <name type="scientific">Candidatus Dehalogenimonas loeffleri</name>
    <dbReference type="NCBI Taxonomy" id="3127115"/>
    <lineage>
        <taxon>Bacteria</taxon>
        <taxon>Bacillati</taxon>
        <taxon>Chloroflexota</taxon>
        <taxon>Dehalococcoidia</taxon>
        <taxon>Dehalococcoidales</taxon>
        <taxon>Dehalococcoidaceae</taxon>
        <taxon>Dehalogenimonas</taxon>
    </lineage>
</organism>
<protein>
    <submittedName>
        <fullName evidence="1">DUF6657 family protein</fullName>
    </submittedName>
</protein>
<name>A0ABZ2J7Z8_9CHLR</name>
<proteinExistence type="predicted"/>
<reference evidence="1 2" key="1">
    <citation type="submission" date="2024-03" db="EMBL/GenBank/DDBJ databases">
        <title>A Dehalogenimonas Isolated from Estuarine Sediments Dihaloeliminates Chlorinated Alkanes.</title>
        <authorList>
            <person name="Yang Y."/>
            <person name="Wang H."/>
        </authorList>
    </citation>
    <scope>NUCLEOTIDE SEQUENCE [LARGE SCALE GENOMIC DNA]</scope>
    <source>
        <strain evidence="1 2">W</strain>
    </source>
</reference>
<sequence>MDFMRSAKDIALDKVKEIEEITPEDRLRWKYVPLGEKLAHKYLAEDLDLEEELAAYQPEEAAFVKLGLTPVLLAALDVPRDEAAAEKSHKIMGALMLIKNDQETVAGLLGQLQQIFEHYTGPGEQQKQQAFQQFKTRFEQRIRQTMREQQGVDYPGQINVEQYPQFKEEWRRNLTQFDRQYLNSIDQLKKELAAVA</sequence>
<evidence type="ECO:0000313" key="2">
    <source>
        <dbReference type="Proteomes" id="UP001375370"/>
    </source>
</evidence>
<dbReference type="Pfam" id="PF20362">
    <property type="entry name" value="DUF6657"/>
    <property type="match status" value="1"/>
</dbReference>
<gene>
    <name evidence="1" type="ORF">V8247_08390</name>
</gene>
<accession>A0ABZ2J7Z8</accession>
<keyword evidence="2" id="KW-1185">Reference proteome</keyword>
<dbReference type="InterPro" id="IPR046598">
    <property type="entry name" value="DUF6657"/>
</dbReference>
<dbReference type="RefSeq" id="WP_338737401.1">
    <property type="nucleotide sequence ID" value="NZ_CP146612.1"/>
</dbReference>
<evidence type="ECO:0000313" key="1">
    <source>
        <dbReference type="EMBL" id="WWX25261.1"/>
    </source>
</evidence>
<dbReference type="EMBL" id="CP146612">
    <property type="protein sequence ID" value="WWX25261.1"/>
    <property type="molecule type" value="Genomic_DNA"/>
</dbReference>